<feature type="transmembrane region" description="Helical" evidence="7">
    <location>
        <begin position="372"/>
        <end position="394"/>
    </location>
</feature>
<evidence type="ECO:0000256" key="2">
    <source>
        <dbReference type="ARBA" id="ARBA00022475"/>
    </source>
</evidence>
<dbReference type="Pfam" id="PF12704">
    <property type="entry name" value="MacB_PCD"/>
    <property type="match status" value="2"/>
</dbReference>
<protein>
    <submittedName>
        <fullName evidence="10">ABC transporter permease</fullName>
    </submittedName>
</protein>
<feature type="domain" description="ABC3 transporter permease C-terminal" evidence="8">
    <location>
        <begin position="692"/>
        <end position="805"/>
    </location>
</feature>
<evidence type="ECO:0000256" key="1">
    <source>
        <dbReference type="ARBA" id="ARBA00004651"/>
    </source>
</evidence>
<evidence type="ECO:0000259" key="8">
    <source>
        <dbReference type="Pfam" id="PF02687"/>
    </source>
</evidence>
<keyword evidence="3 7" id="KW-0812">Transmembrane</keyword>
<dbReference type="InterPro" id="IPR025857">
    <property type="entry name" value="MacB_PCD"/>
</dbReference>
<feature type="transmembrane region" description="Helical" evidence="7">
    <location>
        <begin position="21"/>
        <end position="45"/>
    </location>
</feature>
<dbReference type="EMBL" id="CP119075">
    <property type="protein sequence ID" value="WED66554.1"/>
    <property type="molecule type" value="Genomic_DNA"/>
</dbReference>
<feature type="transmembrane region" description="Helical" evidence="7">
    <location>
        <begin position="688"/>
        <end position="713"/>
    </location>
</feature>
<feature type="transmembrane region" description="Helical" evidence="7">
    <location>
        <begin position="423"/>
        <end position="444"/>
    </location>
</feature>
<dbReference type="Pfam" id="PF02687">
    <property type="entry name" value="FtsX"/>
    <property type="match status" value="2"/>
</dbReference>
<dbReference type="AlphaFoldDB" id="A0AAF0I450"/>
<dbReference type="PANTHER" id="PTHR30572">
    <property type="entry name" value="MEMBRANE COMPONENT OF TRANSPORTER-RELATED"/>
    <property type="match status" value="1"/>
</dbReference>
<dbReference type="PANTHER" id="PTHR30572:SF4">
    <property type="entry name" value="ABC TRANSPORTER PERMEASE YTRF"/>
    <property type="match status" value="1"/>
</dbReference>
<feature type="transmembrane region" description="Helical" evidence="7">
    <location>
        <begin position="734"/>
        <end position="760"/>
    </location>
</feature>
<keyword evidence="4 7" id="KW-1133">Transmembrane helix</keyword>
<dbReference type="GO" id="GO:0005886">
    <property type="term" value="C:plasma membrane"/>
    <property type="evidence" value="ECO:0007669"/>
    <property type="project" value="UniProtKB-SubCell"/>
</dbReference>
<feature type="domain" description="MacB-like periplasmic core" evidence="9">
    <location>
        <begin position="19"/>
        <end position="237"/>
    </location>
</feature>
<dbReference type="KEGG" id="slom:PXH66_06785"/>
<evidence type="ECO:0000313" key="11">
    <source>
        <dbReference type="Proteomes" id="UP001218638"/>
    </source>
</evidence>
<dbReference type="RefSeq" id="WP_330928998.1">
    <property type="nucleotide sequence ID" value="NZ_CP119075.1"/>
</dbReference>
<reference evidence="10" key="1">
    <citation type="submission" date="2023-03" db="EMBL/GenBank/DDBJ databases">
        <title>Lomoglobus Profundus gen. nov., sp. nov., a novel member of the phylum Verrucomicrobia, isolated from deep-marine sediment of South China Sea.</title>
        <authorList>
            <person name="Ahmad T."/>
            <person name="Ishaq S.E."/>
            <person name="Wang F."/>
        </authorList>
    </citation>
    <scope>NUCLEOTIDE SEQUENCE</scope>
    <source>
        <strain evidence="10">LMO-M01</strain>
    </source>
</reference>
<keyword evidence="5 7" id="KW-0472">Membrane</keyword>
<dbReference type="NCBIfam" id="TIGR03434">
    <property type="entry name" value="ADOP"/>
    <property type="match status" value="1"/>
</dbReference>
<dbReference type="InterPro" id="IPR003838">
    <property type="entry name" value="ABC3_permease_C"/>
</dbReference>
<evidence type="ECO:0000256" key="4">
    <source>
        <dbReference type="ARBA" id="ARBA00022989"/>
    </source>
</evidence>
<sequence length="812" mass="86887">MLSLIRQSVRRLVRERGFTATVLLTLALCIGANVAIFAVVDAVLLRPLPFPEPDRLVTLRNSYPGAGAPLSGASLPNYFDRRNGAIPGFESVAIVQNSSAIIGETGSPQRVARDRVSPEFLETLGVPLARGRTFTDDELVYANAQVMIITHEFWQTQFNGVNDVLGRTLLVDGQTVEVVGVLPPGFRYLDSEARFLTPYASGEDERTPQSRHSNNHRMVVRLAPGISVESAQKRMDAFNQALLETDPNKELVIDAGFRTIVTSLRADAVRDVRDMLVLLQAGVLALLVIGGVNLVNLLLIRAHGRTKEFAVRQALGAGTGQLSRDVLIETILLALAGGTLGVLGGIFAIDLLSALGTDQLPLGVTIAFDSRVGLVALVGSLMVGVLLAVPVLLLSLKLNLARAISTESRGGTVSRAAQRVRHAFIVVQVALAFTLLCGAGLLGVSLQRVLHNPPGFQPDAVLTARLQLPWESYPNAEKRQAFLERVESEIRAQPGVTHVGFTDGLPFGGDVSDNATVVEGVEPAPGESIRTHFSSFAMGDYWAALGIPVLRGRVLTASDQIEGNRVCVVDQAFVDRYWPDGADPIGRRLALGVHLDDENALRIVGVVGTIKQRDLTDTAPLGSVYLPYPERPRQRIAVAINTVLPAAQFAPSLRRVVAGIDPSLPVDDIRVLNERIEDSLLIRRSPAMLAGIFAGVALLLAAIGTYGVLAYAVGQRRREIGVRMALGALPGQVLRQFLALGSKLLLCGLALGVAGAWATGRAIQSVLFQTEAFHWGVALGTAAVLATVVLLATLLPSQRASRVSPLEALRED</sequence>
<evidence type="ECO:0000256" key="3">
    <source>
        <dbReference type="ARBA" id="ARBA00022692"/>
    </source>
</evidence>
<comment type="subcellular location">
    <subcellularLocation>
        <location evidence="1">Cell membrane</location>
        <topology evidence="1">Multi-pass membrane protein</topology>
    </subcellularLocation>
</comment>
<accession>A0AAF0I450</accession>
<evidence type="ECO:0000256" key="6">
    <source>
        <dbReference type="ARBA" id="ARBA00038076"/>
    </source>
</evidence>
<evidence type="ECO:0000259" key="9">
    <source>
        <dbReference type="Pfam" id="PF12704"/>
    </source>
</evidence>
<comment type="similarity">
    <text evidence="6">Belongs to the ABC-4 integral membrane protein family.</text>
</comment>
<dbReference type="InterPro" id="IPR050250">
    <property type="entry name" value="Macrolide_Exporter_MacB"/>
</dbReference>
<dbReference type="Proteomes" id="UP001218638">
    <property type="component" value="Chromosome"/>
</dbReference>
<dbReference type="InterPro" id="IPR017800">
    <property type="entry name" value="ADOP"/>
</dbReference>
<feature type="transmembrane region" description="Helical" evidence="7">
    <location>
        <begin position="275"/>
        <end position="299"/>
    </location>
</feature>
<feature type="transmembrane region" description="Helical" evidence="7">
    <location>
        <begin position="331"/>
        <end position="352"/>
    </location>
</feature>
<dbReference type="GO" id="GO:0022857">
    <property type="term" value="F:transmembrane transporter activity"/>
    <property type="evidence" value="ECO:0007669"/>
    <property type="project" value="TreeGrafter"/>
</dbReference>
<keyword evidence="2" id="KW-1003">Cell membrane</keyword>
<gene>
    <name evidence="10" type="ORF">PXH66_06785</name>
</gene>
<name>A0AAF0I450_9BACT</name>
<feature type="domain" description="MacB-like periplasmic core" evidence="9">
    <location>
        <begin position="484"/>
        <end position="647"/>
    </location>
</feature>
<evidence type="ECO:0000256" key="7">
    <source>
        <dbReference type="SAM" id="Phobius"/>
    </source>
</evidence>
<evidence type="ECO:0000256" key="5">
    <source>
        <dbReference type="ARBA" id="ARBA00023136"/>
    </source>
</evidence>
<feature type="transmembrane region" description="Helical" evidence="7">
    <location>
        <begin position="772"/>
        <end position="795"/>
    </location>
</feature>
<feature type="domain" description="ABC3 transporter permease C-terminal" evidence="8">
    <location>
        <begin position="284"/>
        <end position="398"/>
    </location>
</feature>
<keyword evidence="11" id="KW-1185">Reference proteome</keyword>
<proteinExistence type="inferred from homology"/>
<evidence type="ECO:0000313" key="10">
    <source>
        <dbReference type="EMBL" id="WED66554.1"/>
    </source>
</evidence>
<organism evidence="10 11">
    <name type="scientific">Synoicihabitans lomoniglobus</name>
    <dbReference type="NCBI Taxonomy" id="2909285"/>
    <lineage>
        <taxon>Bacteria</taxon>
        <taxon>Pseudomonadati</taxon>
        <taxon>Verrucomicrobiota</taxon>
        <taxon>Opitutia</taxon>
        <taxon>Opitutales</taxon>
        <taxon>Opitutaceae</taxon>
        <taxon>Synoicihabitans</taxon>
    </lineage>
</organism>